<evidence type="ECO:0000256" key="7">
    <source>
        <dbReference type="ARBA" id="ARBA00023136"/>
    </source>
</evidence>
<gene>
    <name evidence="11" type="ORF">VFH_II231600</name>
</gene>
<comment type="similarity">
    <text evidence="2">Belongs to the wax synthase family.</text>
</comment>
<accession>A0AAV0ZUI6</accession>
<evidence type="ECO:0000313" key="12">
    <source>
        <dbReference type="Proteomes" id="UP001157006"/>
    </source>
</evidence>
<dbReference type="EMBL" id="OX451737">
    <property type="protein sequence ID" value="CAI8600609.1"/>
    <property type="molecule type" value="Genomic_DNA"/>
</dbReference>
<evidence type="ECO:0000256" key="4">
    <source>
        <dbReference type="ARBA" id="ARBA00022692"/>
    </source>
</evidence>
<feature type="domain" description="Wax synthase" evidence="10">
    <location>
        <begin position="190"/>
        <end position="281"/>
    </location>
</feature>
<dbReference type="Proteomes" id="UP001157006">
    <property type="component" value="Chromosome 2"/>
</dbReference>
<dbReference type="Pfam" id="PF13813">
    <property type="entry name" value="MBOAT_2"/>
    <property type="match status" value="1"/>
</dbReference>
<feature type="transmembrane region" description="Helical" evidence="9">
    <location>
        <begin position="279"/>
        <end position="297"/>
    </location>
</feature>
<dbReference type="AlphaFoldDB" id="A0AAV0ZUI6"/>
<protein>
    <recommendedName>
        <fullName evidence="10">Wax synthase domain-containing protein</fullName>
    </recommendedName>
</protein>
<evidence type="ECO:0000256" key="1">
    <source>
        <dbReference type="ARBA" id="ARBA00004141"/>
    </source>
</evidence>
<evidence type="ECO:0000256" key="5">
    <source>
        <dbReference type="ARBA" id="ARBA00022989"/>
    </source>
</evidence>
<keyword evidence="6" id="KW-0443">Lipid metabolism</keyword>
<evidence type="ECO:0000256" key="8">
    <source>
        <dbReference type="ARBA" id="ARBA00023315"/>
    </source>
</evidence>
<keyword evidence="3" id="KW-0808">Transferase</keyword>
<keyword evidence="8" id="KW-0012">Acyltransferase</keyword>
<feature type="transmembrane region" description="Helical" evidence="9">
    <location>
        <begin position="309"/>
        <end position="330"/>
    </location>
</feature>
<feature type="transmembrane region" description="Helical" evidence="9">
    <location>
        <begin position="37"/>
        <end position="54"/>
    </location>
</feature>
<dbReference type="GO" id="GO:0016020">
    <property type="term" value="C:membrane"/>
    <property type="evidence" value="ECO:0007669"/>
    <property type="project" value="UniProtKB-SubCell"/>
</dbReference>
<dbReference type="PANTHER" id="PTHR31595:SF38">
    <property type="entry name" value="MBOAT (MEMBRANE BOUND O-ACYL TRANSFERASE) FAMILY PROTEIN"/>
    <property type="match status" value="1"/>
</dbReference>
<keyword evidence="5 9" id="KW-1133">Transmembrane helix</keyword>
<sequence>MKEREMSNFIMVWSIAITLFWYSYIIGRVIPKGKGRLIALFPPILIFLLLPLKLTSMHLGVISSFFLAWLSTFKLILFAFAKGPLSSNPPPSLPHFLLLASLPIKFQQNNHTNTNQNQNKIKLAPGNWRELIVMAIISYICIPLCRQKENLHPSILLSLYGLHFYTGLEIFLALITKIVRKLIQIDLEKPFNRPYLSTSVQDFWGRRWNITVSRILHPTVYEPMLKTFTHVIGRKWAPLPAVVVTFTVSGLMHELIFYYMKQKTATWEAWEPCWDSMCFFLIHGVCVALQIGHAKIFKPKQQLLPRVVSWMLTMGFVVSTSVCLFFPALVRCGVAST</sequence>
<dbReference type="PANTHER" id="PTHR31595">
    <property type="entry name" value="LONG-CHAIN-ALCOHOL O-FATTY-ACYLTRANSFERASE 3-RELATED"/>
    <property type="match status" value="1"/>
</dbReference>
<keyword evidence="7 9" id="KW-0472">Membrane</keyword>
<reference evidence="11 12" key="1">
    <citation type="submission" date="2023-01" db="EMBL/GenBank/DDBJ databases">
        <authorList>
            <person name="Kreplak J."/>
        </authorList>
    </citation>
    <scope>NUCLEOTIDE SEQUENCE [LARGE SCALE GENOMIC DNA]</scope>
</reference>
<evidence type="ECO:0000256" key="9">
    <source>
        <dbReference type="SAM" id="Phobius"/>
    </source>
</evidence>
<evidence type="ECO:0000256" key="3">
    <source>
        <dbReference type="ARBA" id="ARBA00022679"/>
    </source>
</evidence>
<evidence type="ECO:0000256" key="2">
    <source>
        <dbReference type="ARBA" id="ARBA00007282"/>
    </source>
</evidence>
<feature type="transmembrane region" description="Helical" evidence="9">
    <location>
        <begin position="6"/>
        <end position="25"/>
    </location>
</feature>
<dbReference type="GO" id="GO:0008374">
    <property type="term" value="F:O-acyltransferase activity"/>
    <property type="evidence" value="ECO:0007669"/>
    <property type="project" value="InterPro"/>
</dbReference>
<feature type="transmembrane region" description="Helical" evidence="9">
    <location>
        <begin position="236"/>
        <end position="259"/>
    </location>
</feature>
<name>A0AAV0ZUI6_VICFA</name>
<dbReference type="GO" id="GO:0006629">
    <property type="term" value="P:lipid metabolic process"/>
    <property type="evidence" value="ECO:0007669"/>
    <property type="project" value="UniProtKB-KW"/>
</dbReference>
<evidence type="ECO:0000259" key="10">
    <source>
        <dbReference type="Pfam" id="PF13813"/>
    </source>
</evidence>
<keyword evidence="12" id="KW-1185">Reference proteome</keyword>
<feature type="transmembrane region" description="Helical" evidence="9">
    <location>
        <begin position="60"/>
        <end position="81"/>
    </location>
</feature>
<evidence type="ECO:0000256" key="6">
    <source>
        <dbReference type="ARBA" id="ARBA00023098"/>
    </source>
</evidence>
<evidence type="ECO:0000313" key="11">
    <source>
        <dbReference type="EMBL" id="CAI8600609.1"/>
    </source>
</evidence>
<proteinExistence type="inferred from homology"/>
<feature type="transmembrane region" description="Helical" evidence="9">
    <location>
        <begin position="157"/>
        <end position="179"/>
    </location>
</feature>
<dbReference type="InterPro" id="IPR032805">
    <property type="entry name" value="Wax_synthase_dom"/>
</dbReference>
<organism evidence="11 12">
    <name type="scientific">Vicia faba</name>
    <name type="common">Broad bean</name>
    <name type="synonym">Faba vulgaris</name>
    <dbReference type="NCBI Taxonomy" id="3906"/>
    <lineage>
        <taxon>Eukaryota</taxon>
        <taxon>Viridiplantae</taxon>
        <taxon>Streptophyta</taxon>
        <taxon>Embryophyta</taxon>
        <taxon>Tracheophyta</taxon>
        <taxon>Spermatophyta</taxon>
        <taxon>Magnoliopsida</taxon>
        <taxon>eudicotyledons</taxon>
        <taxon>Gunneridae</taxon>
        <taxon>Pentapetalae</taxon>
        <taxon>rosids</taxon>
        <taxon>fabids</taxon>
        <taxon>Fabales</taxon>
        <taxon>Fabaceae</taxon>
        <taxon>Papilionoideae</taxon>
        <taxon>50 kb inversion clade</taxon>
        <taxon>NPAAA clade</taxon>
        <taxon>Hologalegina</taxon>
        <taxon>IRL clade</taxon>
        <taxon>Fabeae</taxon>
        <taxon>Vicia</taxon>
    </lineage>
</organism>
<comment type="subcellular location">
    <subcellularLocation>
        <location evidence="1">Membrane</location>
        <topology evidence="1">Multi-pass membrane protein</topology>
    </subcellularLocation>
</comment>
<keyword evidence="4 9" id="KW-0812">Transmembrane</keyword>
<dbReference type="InterPro" id="IPR044851">
    <property type="entry name" value="Wax_synthase"/>
</dbReference>